<dbReference type="Pfam" id="PF14778">
    <property type="entry name" value="ODR4-like"/>
    <property type="match status" value="1"/>
</dbReference>
<comment type="similarity">
    <text evidence="2">Belongs to the ODR-4 family.</text>
</comment>
<name>A0A1W0WJW4_HYPEX</name>
<evidence type="ECO:0000313" key="9">
    <source>
        <dbReference type="Proteomes" id="UP000192578"/>
    </source>
</evidence>
<dbReference type="Proteomes" id="UP000192578">
    <property type="component" value="Unassembled WGS sequence"/>
</dbReference>
<dbReference type="AlphaFoldDB" id="A0A1W0WJW4"/>
<dbReference type="EMBL" id="MTYJ01000088">
    <property type="protein sequence ID" value="OQV15511.1"/>
    <property type="molecule type" value="Genomic_DNA"/>
</dbReference>
<keyword evidence="5 7" id="KW-0472">Membrane</keyword>
<evidence type="ECO:0000256" key="7">
    <source>
        <dbReference type="SAM" id="Phobius"/>
    </source>
</evidence>
<dbReference type="GO" id="GO:0016020">
    <property type="term" value="C:membrane"/>
    <property type="evidence" value="ECO:0007669"/>
    <property type="project" value="UniProtKB-SubCell"/>
</dbReference>
<evidence type="ECO:0000256" key="3">
    <source>
        <dbReference type="ARBA" id="ARBA00022692"/>
    </source>
</evidence>
<gene>
    <name evidence="8" type="ORF">BV898_10377</name>
</gene>
<keyword evidence="3 7" id="KW-0812">Transmembrane</keyword>
<keyword evidence="9" id="KW-1185">Reference proteome</keyword>
<dbReference type="GO" id="GO:0008104">
    <property type="term" value="P:intracellular protein localization"/>
    <property type="evidence" value="ECO:0007669"/>
    <property type="project" value="TreeGrafter"/>
</dbReference>
<sequence length="514" mass="56482">MPPTTKAQVVIEERLRDKIKAICSSAKGSCGLIVGQLDGQRFLVSHLVRATKTPVEEKEKPTDDDISFFIISQKPQPDSASGSDEEVFGDPPVWRFARERFFCPVAEAKDISNAKLTPLAVEVQRLLPGGLNVLGIFFTSATEVPKTARPRLKELMSEISAALKKDCPNLFLNSESDEKVLLAFEPRSCSIVTSLSMDAADCKAIIKPIPVIFQQLEWLELRTRFRVDLEKPTDLKNRHVEGLLQKVLSSYGDLVRKSIPLIGGQLLDSERPLPVSREGVITVAFLTPLESMSPDEGFNELIEATRLKQSGRMAFNADVVGRAVLHGKSSVGFAVQALKDDLLRSMNTRMDLHCEDILVTDTDEQEFDVVHELARRILAPLGTDGITFSNYLHETEPVRDSLEVFVGLLDMEDTLTTAALLTAIEQTPNQREVDSALESVSTHSGEIEMDSAYEESTSTGPGTLASKLDGPVARSPLQTSAIVLALIFGITFALYQVYLMNCGPPLTQVPSKEL</sequence>
<dbReference type="PANTHER" id="PTHR33966">
    <property type="entry name" value="PROTEIN ODR-4 HOMOLOG"/>
    <property type="match status" value="1"/>
</dbReference>
<keyword evidence="4 7" id="KW-1133">Transmembrane helix</keyword>
<proteinExistence type="inferred from homology"/>
<evidence type="ECO:0000256" key="5">
    <source>
        <dbReference type="ARBA" id="ARBA00023136"/>
    </source>
</evidence>
<accession>A0A1W0WJW4</accession>
<evidence type="ECO:0000256" key="6">
    <source>
        <dbReference type="SAM" id="MobiDB-lite"/>
    </source>
</evidence>
<feature type="region of interest" description="Disordered" evidence="6">
    <location>
        <begin position="431"/>
        <end position="467"/>
    </location>
</feature>
<evidence type="ECO:0008006" key="10">
    <source>
        <dbReference type="Google" id="ProtNLM"/>
    </source>
</evidence>
<reference evidence="9" key="1">
    <citation type="submission" date="2017-01" db="EMBL/GenBank/DDBJ databases">
        <title>Comparative genomics of anhydrobiosis in the tardigrade Hypsibius dujardini.</title>
        <authorList>
            <person name="Yoshida Y."/>
            <person name="Koutsovoulos G."/>
            <person name="Laetsch D."/>
            <person name="Stevens L."/>
            <person name="Kumar S."/>
            <person name="Horikawa D."/>
            <person name="Ishino K."/>
            <person name="Komine S."/>
            <person name="Tomita M."/>
            <person name="Blaxter M."/>
            <person name="Arakawa K."/>
        </authorList>
    </citation>
    <scope>NUCLEOTIDE SEQUENCE [LARGE SCALE GENOMIC DNA]</scope>
    <source>
        <strain evidence="9">Z151</strain>
    </source>
</reference>
<dbReference type="InterPro" id="IPR029454">
    <property type="entry name" value="ODR-4-like"/>
</dbReference>
<comment type="subcellular location">
    <subcellularLocation>
        <location evidence="1">Membrane</location>
    </subcellularLocation>
</comment>
<evidence type="ECO:0000256" key="1">
    <source>
        <dbReference type="ARBA" id="ARBA00004370"/>
    </source>
</evidence>
<feature type="transmembrane region" description="Helical" evidence="7">
    <location>
        <begin position="481"/>
        <end position="499"/>
    </location>
</feature>
<comment type="caution">
    <text evidence="8">The sequence shown here is derived from an EMBL/GenBank/DDBJ whole genome shotgun (WGS) entry which is preliminary data.</text>
</comment>
<dbReference type="OrthoDB" id="21458at2759"/>
<evidence type="ECO:0000256" key="4">
    <source>
        <dbReference type="ARBA" id="ARBA00022989"/>
    </source>
</evidence>
<dbReference type="PANTHER" id="PTHR33966:SF1">
    <property type="entry name" value="PROTEIN ODR-4 HOMOLOG"/>
    <property type="match status" value="1"/>
</dbReference>
<dbReference type="GO" id="GO:0012505">
    <property type="term" value="C:endomembrane system"/>
    <property type="evidence" value="ECO:0007669"/>
    <property type="project" value="TreeGrafter"/>
</dbReference>
<evidence type="ECO:0000256" key="2">
    <source>
        <dbReference type="ARBA" id="ARBA00010131"/>
    </source>
</evidence>
<organism evidence="8 9">
    <name type="scientific">Hypsibius exemplaris</name>
    <name type="common">Freshwater tardigrade</name>
    <dbReference type="NCBI Taxonomy" id="2072580"/>
    <lineage>
        <taxon>Eukaryota</taxon>
        <taxon>Metazoa</taxon>
        <taxon>Ecdysozoa</taxon>
        <taxon>Tardigrada</taxon>
        <taxon>Eutardigrada</taxon>
        <taxon>Parachela</taxon>
        <taxon>Hypsibioidea</taxon>
        <taxon>Hypsibiidae</taxon>
        <taxon>Hypsibius</taxon>
    </lineage>
</organism>
<protein>
    <recommendedName>
        <fullName evidence="10">Protein odr-4-like protein</fullName>
    </recommendedName>
</protein>
<evidence type="ECO:0000313" key="8">
    <source>
        <dbReference type="EMBL" id="OQV15511.1"/>
    </source>
</evidence>